<dbReference type="PANTHER" id="PTHR34216:SF7">
    <property type="entry name" value="POLY-BETA-1,6-N-ACETYL-D-GLUCOSAMINE N-DEACETYLASE"/>
    <property type="match status" value="1"/>
</dbReference>
<dbReference type="InterPro" id="IPR051398">
    <property type="entry name" value="Polysacch_Deacetylase"/>
</dbReference>
<evidence type="ECO:0000256" key="5">
    <source>
        <dbReference type="ARBA" id="ARBA00032976"/>
    </source>
</evidence>
<protein>
    <recommendedName>
        <fullName evidence="3">Chitooligosaccharide deacetylase</fullName>
    </recommendedName>
    <alternativeName>
        <fullName evidence="5">Nodulation protein B</fullName>
    </alternativeName>
</protein>
<dbReference type="Pfam" id="PF01522">
    <property type="entry name" value="Polysacc_deac_1"/>
    <property type="match status" value="1"/>
</dbReference>
<dbReference type="PROSITE" id="PS51677">
    <property type="entry name" value="NODB"/>
    <property type="match status" value="1"/>
</dbReference>
<keyword evidence="4" id="KW-0732">Signal</keyword>
<dbReference type="Proteomes" id="UP000245252">
    <property type="component" value="Unassembled WGS sequence"/>
</dbReference>
<dbReference type="InterPro" id="IPR002509">
    <property type="entry name" value="NODB_dom"/>
</dbReference>
<reference evidence="7 8" key="1">
    <citation type="submission" date="2018-05" db="EMBL/GenBank/DDBJ databases">
        <title>The draft genome of strain NS-104.</title>
        <authorList>
            <person name="Hang P."/>
            <person name="Jiang J."/>
        </authorList>
    </citation>
    <scope>NUCLEOTIDE SEQUENCE [LARGE SCALE GENOMIC DNA]</scope>
    <source>
        <strain evidence="7 8">NS-104</strain>
    </source>
</reference>
<dbReference type="PANTHER" id="PTHR34216">
    <property type="match status" value="1"/>
</dbReference>
<evidence type="ECO:0000313" key="8">
    <source>
        <dbReference type="Proteomes" id="UP000245252"/>
    </source>
</evidence>
<comment type="caution">
    <text evidence="7">The sequence shown here is derived from an EMBL/GenBank/DDBJ whole genome shotgun (WGS) entry which is preliminary data.</text>
</comment>
<dbReference type="AlphaFoldDB" id="A0A2U2DXK9"/>
<dbReference type="InterPro" id="IPR011330">
    <property type="entry name" value="Glyco_hydro/deAcase_b/a-brl"/>
</dbReference>
<name>A0A2U2DXK9_9HYPH</name>
<evidence type="ECO:0000256" key="2">
    <source>
        <dbReference type="ARBA" id="ARBA00010973"/>
    </source>
</evidence>
<evidence type="ECO:0000256" key="3">
    <source>
        <dbReference type="ARBA" id="ARBA00020071"/>
    </source>
</evidence>
<comment type="function">
    <text evidence="1">Is involved in generating a small heat-stable compound (Nod), an acylated oligomer of N-acetylglucosamine, that stimulates mitosis in various plant protoplasts.</text>
</comment>
<dbReference type="RefSeq" id="WP_109456566.1">
    <property type="nucleotide sequence ID" value="NZ_QFBC01000001.1"/>
</dbReference>
<keyword evidence="8" id="KW-1185">Reference proteome</keyword>
<evidence type="ECO:0000256" key="1">
    <source>
        <dbReference type="ARBA" id="ARBA00003236"/>
    </source>
</evidence>
<dbReference type="OrthoDB" id="9782872at2"/>
<evidence type="ECO:0000256" key="4">
    <source>
        <dbReference type="ARBA" id="ARBA00022729"/>
    </source>
</evidence>
<dbReference type="Gene3D" id="3.20.20.370">
    <property type="entry name" value="Glycoside hydrolase/deacetylase"/>
    <property type="match status" value="1"/>
</dbReference>
<dbReference type="CDD" id="cd10968">
    <property type="entry name" value="CE4_Mlr8448_like_5s"/>
    <property type="match status" value="1"/>
</dbReference>
<proteinExistence type="inferred from homology"/>
<evidence type="ECO:0000313" key="7">
    <source>
        <dbReference type="EMBL" id="PWE58050.1"/>
    </source>
</evidence>
<organism evidence="7 8">
    <name type="scientific">Metarhizobium album</name>
    <dbReference type="NCBI Taxonomy" id="2182425"/>
    <lineage>
        <taxon>Bacteria</taxon>
        <taxon>Pseudomonadati</taxon>
        <taxon>Pseudomonadota</taxon>
        <taxon>Alphaproteobacteria</taxon>
        <taxon>Hyphomicrobiales</taxon>
        <taxon>Rhizobiaceae</taxon>
        <taxon>Metarhizobium</taxon>
    </lineage>
</organism>
<dbReference type="SUPFAM" id="SSF88713">
    <property type="entry name" value="Glycoside hydrolase/deacetylase"/>
    <property type="match status" value="1"/>
</dbReference>
<accession>A0A2U2DXK9</accession>
<sequence length="350" mass="37841">MGLKQRVRAGLKRAAITGGLETAWLLNRAGFMGGARGRGVIFTLHHVRPKQSRSFDPNAHLEITPDFLDRAIRQLRADGYEFVALDAVPARLAKRSARPFAAFTLDDGYRNNADHALPIFAAHGVPFTVFVSGGYVDRTHTMWWETAADLLSARTSLSFDFGHGEERLDLANNAAKQAAFARIAQFVLRPGESEAVARLNRIAAEHGVDAHAIPDGATMTEDEVKALAAHPLASLGAHTISHRALALLDEDEARREMVASAERIRAITGTMPTTFAYPYGDPPAASAREFRLAETLGFKLAVTTNPGTLSEAALAGLTALPRVSLNGHFQKRRYVAALASGIPFKLMGRG</sequence>
<dbReference type="GO" id="GO:0016810">
    <property type="term" value="F:hydrolase activity, acting on carbon-nitrogen (but not peptide) bonds"/>
    <property type="evidence" value="ECO:0007669"/>
    <property type="project" value="InterPro"/>
</dbReference>
<dbReference type="GO" id="GO:0005975">
    <property type="term" value="P:carbohydrate metabolic process"/>
    <property type="evidence" value="ECO:0007669"/>
    <property type="project" value="InterPro"/>
</dbReference>
<evidence type="ECO:0000259" key="6">
    <source>
        <dbReference type="PROSITE" id="PS51677"/>
    </source>
</evidence>
<comment type="similarity">
    <text evidence="2">Belongs to the polysaccharide deacetylase family.</text>
</comment>
<dbReference type="EMBL" id="QFBC01000001">
    <property type="protein sequence ID" value="PWE58050.1"/>
    <property type="molecule type" value="Genomic_DNA"/>
</dbReference>
<gene>
    <name evidence="7" type="ORF">DEM27_02350</name>
</gene>
<feature type="domain" description="NodB homology" evidence="6">
    <location>
        <begin position="99"/>
        <end position="350"/>
    </location>
</feature>